<evidence type="ECO:0000313" key="1">
    <source>
        <dbReference type="EMBL" id="KAK9506512.1"/>
    </source>
</evidence>
<comment type="caution">
    <text evidence="1">The sequence shown here is derived from an EMBL/GenBank/DDBJ whole genome shotgun (WGS) entry which is preliminary data.</text>
</comment>
<proteinExistence type="predicted"/>
<protein>
    <submittedName>
        <fullName evidence="1">Uncharacterized protein</fullName>
    </submittedName>
</protein>
<sequence length="137" mass="15926">MPLLFGVHHSKLTPIQLPPSKLKFLRLVSLRLHIPYDHPHTLQSSLSLPDLSIRLQYFDFIFLFKLLHSFIDSPYLLSLISFTVPLHHTRNPSSFNIPYCQTCYLFLSPIFRLMRTANTMNIDVIDSAVTLARFQNN</sequence>
<accession>A0AAW1D7I7</accession>
<name>A0AAW1D7I7_9HEMI</name>
<dbReference type="AlphaFoldDB" id="A0AAW1D7I7"/>
<reference evidence="1 2" key="1">
    <citation type="submission" date="2022-12" db="EMBL/GenBank/DDBJ databases">
        <title>Chromosome-level genome assembly of true bugs.</title>
        <authorList>
            <person name="Ma L."/>
            <person name="Li H."/>
        </authorList>
    </citation>
    <scope>NUCLEOTIDE SEQUENCE [LARGE SCALE GENOMIC DNA]</scope>
    <source>
        <strain evidence="1">Lab_2022b</strain>
    </source>
</reference>
<keyword evidence="2" id="KW-1185">Reference proteome</keyword>
<dbReference type="EMBL" id="JAPXFL010000005">
    <property type="protein sequence ID" value="KAK9506512.1"/>
    <property type="molecule type" value="Genomic_DNA"/>
</dbReference>
<evidence type="ECO:0000313" key="2">
    <source>
        <dbReference type="Proteomes" id="UP001461498"/>
    </source>
</evidence>
<dbReference type="Proteomes" id="UP001461498">
    <property type="component" value="Unassembled WGS sequence"/>
</dbReference>
<gene>
    <name evidence="1" type="ORF">O3M35_008435</name>
</gene>
<organism evidence="1 2">
    <name type="scientific">Rhynocoris fuscipes</name>
    <dbReference type="NCBI Taxonomy" id="488301"/>
    <lineage>
        <taxon>Eukaryota</taxon>
        <taxon>Metazoa</taxon>
        <taxon>Ecdysozoa</taxon>
        <taxon>Arthropoda</taxon>
        <taxon>Hexapoda</taxon>
        <taxon>Insecta</taxon>
        <taxon>Pterygota</taxon>
        <taxon>Neoptera</taxon>
        <taxon>Paraneoptera</taxon>
        <taxon>Hemiptera</taxon>
        <taxon>Heteroptera</taxon>
        <taxon>Panheteroptera</taxon>
        <taxon>Cimicomorpha</taxon>
        <taxon>Reduviidae</taxon>
        <taxon>Harpactorinae</taxon>
        <taxon>Harpactorini</taxon>
        <taxon>Rhynocoris</taxon>
    </lineage>
</organism>